<dbReference type="CDD" id="cd06262">
    <property type="entry name" value="metallo-hydrolase-like_MBL-fold"/>
    <property type="match status" value="1"/>
</dbReference>
<evidence type="ECO:0000313" key="7">
    <source>
        <dbReference type="Proteomes" id="UP000186465"/>
    </source>
</evidence>
<dbReference type="RefSeq" id="WP_075361300.1">
    <property type="nucleotide sequence ID" value="NZ_MPDM01000003.1"/>
</dbReference>
<keyword evidence="4" id="KW-0862">Zinc</keyword>
<dbReference type="SUPFAM" id="SSF56281">
    <property type="entry name" value="Metallo-hydrolase/oxidoreductase"/>
    <property type="match status" value="1"/>
</dbReference>
<dbReference type="Gene3D" id="3.60.15.10">
    <property type="entry name" value="Ribonuclease Z/Hydroxyacylglutathione hydrolase-like"/>
    <property type="match status" value="1"/>
</dbReference>
<keyword evidence="3" id="KW-0378">Hydrolase</keyword>
<evidence type="ECO:0000256" key="4">
    <source>
        <dbReference type="ARBA" id="ARBA00022833"/>
    </source>
</evidence>
<dbReference type="SMART" id="SM00849">
    <property type="entry name" value="Lactamase_B"/>
    <property type="match status" value="1"/>
</dbReference>
<dbReference type="Pfam" id="PF00753">
    <property type="entry name" value="Lactamase_B"/>
    <property type="match status" value="1"/>
</dbReference>
<organism evidence="6 7">
    <name type="scientific">Boudabousia marimammalium</name>
    <dbReference type="NCBI Taxonomy" id="156892"/>
    <lineage>
        <taxon>Bacteria</taxon>
        <taxon>Bacillati</taxon>
        <taxon>Actinomycetota</taxon>
        <taxon>Actinomycetes</taxon>
        <taxon>Actinomycetales</taxon>
        <taxon>Actinomycetaceae</taxon>
        <taxon>Boudabousia</taxon>
    </lineage>
</organism>
<dbReference type="OrthoDB" id="2971563at2"/>
<evidence type="ECO:0000256" key="1">
    <source>
        <dbReference type="ARBA" id="ARBA00001947"/>
    </source>
</evidence>
<dbReference type="PANTHER" id="PTHR46233">
    <property type="entry name" value="HYDROXYACYLGLUTATHIONE HYDROLASE GLOC"/>
    <property type="match status" value="1"/>
</dbReference>
<dbReference type="PANTHER" id="PTHR46233:SF3">
    <property type="entry name" value="HYDROXYACYLGLUTATHIONE HYDROLASE GLOC"/>
    <property type="match status" value="1"/>
</dbReference>
<dbReference type="EMBL" id="MPDM01000003">
    <property type="protein sequence ID" value="OKL49975.1"/>
    <property type="molecule type" value="Genomic_DNA"/>
</dbReference>
<evidence type="ECO:0000256" key="3">
    <source>
        <dbReference type="ARBA" id="ARBA00022801"/>
    </source>
</evidence>
<dbReference type="AlphaFoldDB" id="A0A1Q5PRB9"/>
<dbReference type="InterPro" id="IPR051453">
    <property type="entry name" value="MBL_Glyoxalase_II"/>
</dbReference>
<sequence length="244" mass="26196">MRIQRFTAPFFAENCYLVSDSGKAIVIDPGAGSGDRIKAAVSAQNLEVVAVLITHAHVDHVWDAAEFSAPCYVSRPDLYRMKDPATSTSGGSLPLPNLRELYGDWKQPEDLRVYPIGFFESGLKFAEGLVVRGFSVPGHTEGQVLLLLGGVIEAGTIPDEVSVEAEVLEQVPSMIVFTGDHVFAGSVGRSDLPGGDNRQMLHSLRTTANVLDPNSLLLPGHGPATLLSTQLSTNAYIRQARKLG</sequence>
<dbReference type="GO" id="GO:0016787">
    <property type="term" value="F:hydrolase activity"/>
    <property type="evidence" value="ECO:0007669"/>
    <property type="project" value="UniProtKB-KW"/>
</dbReference>
<dbReference type="STRING" id="156892.BM477_03510"/>
<dbReference type="GO" id="GO:0046872">
    <property type="term" value="F:metal ion binding"/>
    <property type="evidence" value="ECO:0007669"/>
    <property type="project" value="UniProtKB-KW"/>
</dbReference>
<evidence type="ECO:0000313" key="6">
    <source>
        <dbReference type="EMBL" id="OKL49975.1"/>
    </source>
</evidence>
<gene>
    <name evidence="6" type="ORF">BM477_03510</name>
</gene>
<evidence type="ECO:0000256" key="2">
    <source>
        <dbReference type="ARBA" id="ARBA00022723"/>
    </source>
</evidence>
<name>A0A1Q5PRB9_9ACTO</name>
<dbReference type="Proteomes" id="UP000186465">
    <property type="component" value="Unassembled WGS sequence"/>
</dbReference>
<reference evidence="7" key="1">
    <citation type="submission" date="2016-11" db="EMBL/GenBank/DDBJ databases">
        <title>Actinomyces gypaetusis sp. nov. isolated from Gypaetus barbatus in Qinghai Tibet Plateau China.</title>
        <authorList>
            <person name="Meng X."/>
        </authorList>
    </citation>
    <scope>NUCLEOTIDE SEQUENCE [LARGE SCALE GENOMIC DNA]</scope>
    <source>
        <strain evidence="7">DSM 15383</strain>
    </source>
</reference>
<proteinExistence type="predicted"/>
<feature type="domain" description="Metallo-beta-lactamase" evidence="5">
    <location>
        <begin position="12"/>
        <end position="221"/>
    </location>
</feature>
<evidence type="ECO:0000259" key="5">
    <source>
        <dbReference type="SMART" id="SM00849"/>
    </source>
</evidence>
<keyword evidence="2" id="KW-0479">Metal-binding</keyword>
<comment type="cofactor">
    <cofactor evidence="1">
        <name>Zn(2+)</name>
        <dbReference type="ChEBI" id="CHEBI:29105"/>
    </cofactor>
</comment>
<protein>
    <recommendedName>
        <fullName evidence="5">Metallo-beta-lactamase domain-containing protein</fullName>
    </recommendedName>
</protein>
<dbReference type="InterPro" id="IPR036866">
    <property type="entry name" value="RibonucZ/Hydroxyglut_hydro"/>
</dbReference>
<comment type="caution">
    <text evidence="6">The sequence shown here is derived from an EMBL/GenBank/DDBJ whole genome shotgun (WGS) entry which is preliminary data.</text>
</comment>
<dbReference type="InterPro" id="IPR001279">
    <property type="entry name" value="Metallo-B-lactamas"/>
</dbReference>
<keyword evidence="7" id="KW-1185">Reference proteome</keyword>
<accession>A0A1Q5PRB9</accession>